<feature type="signal peptide" evidence="7">
    <location>
        <begin position="1"/>
        <end position="26"/>
    </location>
</feature>
<evidence type="ECO:0000313" key="9">
    <source>
        <dbReference type="Proteomes" id="UP000198324"/>
    </source>
</evidence>
<dbReference type="GO" id="GO:0030973">
    <property type="term" value="F:molybdate ion binding"/>
    <property type="evidence" value="ECO:0007669"/>
    <property type="project" value="UniProtKB-ARBA"/>
</dbReference>
<accession>A0A239A5U0</accession>
<evidence type="ECO:0000256" key="5">
    <source>
        <dbReference type="ARBA" id="ARBA00062515"/>
    </source>
</evidence>
<dbReference type="AlphaFoldDB" id="A0A239A5U0"/>
<dbReference type="Proteomes" id="UP000198324">
    <property type="component" value="Unassembled WGS sequence"/>
</dbReference>
<feature type="binding site" evidence="6">
    <location>
        <position position="36"/>
    </location>
    <ligand>
        <name>molybdate</name>
        <dbReference type="ChEBI" id="CHEBI:36264"/>
    </ligand>
</feature>
<evidence type="ECO:0000256" key="4">
    <source>
        <dbReference type="ARBA" id="ARBA00022729"/>
    </source>
</evidence>
<dbReference type="NCBIfam" id="TIGR01256">
    <property type="entry name" value="modA"/>
    <property type="match status" value="1"/>
</dbReference>
<comment type="subunit">
    <text evidence="5">The complex is composed of two ATP-binding proteins (ModC), two transmembrane proteins (ModB) and a solute-binding protein (ModA).</text>
</comment>
<reference evidence="8 9" key="1">
    <citation type="submission" date="2017-06" db="EMBL/GenBank/DDBJ databases">
        <authorList>
            <person name="Kim H.J."/>
            <person name="Triplett B.A."/>
        </authorList>
    </citation>
    <scope>NUCLEOTIDE SEQUENCE [LARGE SCALE GENOMIC DNA]</scope>
    <source>
        <strain evidence="8 9">DSM 13116</strain>
    </source>
</reference>
<dbReference type="GO" id="GO:0046872">
    <property type="term" value="F:metal ion binding"/>
    <property type="evidence" value="ECO:0007669"/>
    <property type="project" value="UniProtKB-KW"/>
</dbReference>
<dbReference type="OrthoDB" id="9785015at2"/>
<proteinExistence type="inferred from homology"/>
<dbReference type="InterPro" id="IPR050682">
    <property type="entry name" value="ModA/WtpA"/>
</dbReference>
<evidence type="ECO:0000256" key="6">
    <source>
        <dbReference type="PIRSR" id="PIRSR004846-1"/>
    </source>
</evidence>
<dbReference type="RefSeq" id="WP_089273922.1">
    <property type="nucleotide sequence ID" value="NZ_FZOC01000003.1"/>
</dbReference>
<dbReference type="GO" id="GO:1901359">
    <property type="term" value="F:tungstate binding"/>
    <property type="evidence" value="ECO:0007669"/>
    <property type="project" value="UniProtKB-ARBA"/>
</dbReference>
<gene>
    <name evidence="8" type="ORF">SAMN04488503_1823</name>
</gene>
<evidence type="ECO:0000256" key="7">
    <source>
        <dbReference type="SAM" id="SignalP"/>
    </source>
</evidence>
<keyword evidence="3 6" id="KW-0479">Metal-binding</keyword>
<feature type="binding site" evidence="6">
    <location>
        <position position="64"/>
    </location>
    <ligand>
        <name>molybdate</name>
        <dbReference type="ChEBI" id="CHEBI:36264"/>
    </ligand>
</feature>
<evidence type="ECO:0000256" key="3">
    <source>
        <dbReference type="ARBA" id="ARBA00022723"/>
    </source>
</evidence>
<organism evidence="8 9">
    <name type="scientific">Humidesulfovibrio mexicanus</name>
    <dbReference type="NCBI Taxonomy" id="147047"/>
    <lineage>
        <taxon>Bacteria</taxon>
        <taxon>Pseudomonadati</taxon>
        <taxon>Thermodesulfobacteriota</taxon>
        <taxon>Desulfovibrionia</taxon>
        <taxon>Desulfovibrionales</taxon>
        <taxon>Desulfovibrionaceae</taxon>
        <taxon>Humidesulfovibrio</taxon>
    </lineage>
</organism>
<dbReference type="Pfam" id="PF13531">
    <property type="entry name" value="SBP_bac_11"/>
    <property type="match status" value="1"/>
</dbReference>
<dbReference type="FunFam" id="3.40.190.10:FF:000035">
    <property type="entry name" value="Molybdate ABC transporter substrate-binding protein"/>
    <property type="match status" value="1"/>
</dbReference>
<feature type="chain" id="PRO_5012421341" evidence="7">
    <location>
        <begin position="27"/>
        <end position="253"/>
    </location>
</feature>
<dbReference type="EMBL" id="FZOC01000003">
    <property type="protein sequence ID" value="SNR90424.1"/>
    <property type="molecule type" value="Genomic_DNA"/>
</dbReference>
<feature type="binding site" evidence="6">
    <location>
        <position position="173"/>
    </location>
    <ligand>
        <name>molybdate</name>
        <dbReference type="ChEBI" id="CHEBI:36264"/>
    </ligand>
</feature>
<feature type="binding site" evidence="6">
    <location>
        <position position="146"/>
    </location>
    <ligand>
        <name>molybdate</name>
        <dbReference type="ChEBI" id="CHEBI:36264"/>
    </ligand>
</feature>
<evidence type="ECO:0000256" key="1">
    <source>
        <dbReference type="ARBA" id="ARBA00009175"/>
    </source>
</evidence>
<keyword evidence="2 6" id="KW-0500">Molybdenum</keyword>
<comment type="similarity">
    <text evidence="1">Belongs to the bacterial solute-binding protein ModA family.</text>
</comment>
<sequence>MRNSLSSAKALVLALALFLAPAQLFAADLTVSAAASLTDAFKVIKTQFEKANPGVTVVTNFAASSPLLRQIESGAPVDVFASADQKTMDQAAQKNLIVPATRIDFVRNALVLIEPAGAKASLKSMSQLTQPSVKRIAIGNPETVPAGRYTKESLTTAKLWEAVTPKLVLGESVRQTLDYVARGEADAGFVFATDAKVAGAKVRVVAEAPTTTAVRYPIAVVAASKNPKAKAFVDFVAGPEGQKILQEFGFKKP</sequence>
<evidence type="ECO:0000313" key="8">
    <source>
        <dbReference type="EMBL" id="SNR90424.1"/>
    </source>
</evidence>
<evidence type="ECO:0000256" key="2">
    <source>
        <dbReference type="ARBA" id="ARBA00022505"/>
    </source>
</evidence>
<dbReference type="PANTHER" id="PTHR30632:SF0">
    <property type="entry name" value="SULFATE-BINDING PROTEIN"/>
    <property type="match status" value="1"/>
</dbReference>
<dbReference type="PANTHER" id="PTHR30632">
    <property type="entry name" value="MOLYBDATE-BINDING PERIPLASMIC PROTEIN"/>
    <property type="match status" value="1"/>
</dbReference>
<dbReference type="GO" id="GO:0015689">
    <property type="term" value="P:molybdate ion transport"/>
    <property type="evidence" value="ECO:0007669"/>
    <property type="project" value="InterPro"/>
</dbReference>
<keyword evidence="4 7" id="KW-0732">Signal</keyword>
<protein>
    <submittedName>
        <fullName evidence="8">Molybdate transport system substrate-binding protein</fullName>
    </submittedName>
</protein>
<name>A0A239A5U0_9BACT</name>
<keyword evidence="9" id="KW-1185">Reference proteome</keyword>
<dbReference type="PIRSF" id="PIRSF004846">
    <property type="entry name" value="ModA"/>
    <property type="match status" value="1"/>
</dbReference>
<dbReference type="Gene3D" id="3.40.190.10">
    <property type="entry name" value="Periplasmic binding protein-like II"/>
    <property type="match status" value="2"/>
</dbReference>
<dbReference type="InterPro" id="IPR005950">
    <property type="entry name" value="ModA"/>
</dbReference>
<dbReference type="SUPFAM" id="SSF53850">
    <property type="entry name" value="Periplasmic binding protein-like II"/>
    <property type="match status" value="1"/>
</dbReference>